<reference evidence="1" key="1">
    <citation type="submission" date="2018-06" db="EMBL/GenBank/DDBJ databases">
        <authorList>
            <person name="Zhirakovskaya E."/>
        </authorList>
    </citation>
    <scope>NUCLEOTIDE SEQUENCE</scope>
</reference>
<sequence>MGVSTVTTARILEGKMKGMQGKENNLSFDELAEV</sequence>
<evidence type="ECO:0000313" key="1">
    <source>
        <dbReference type="EMBL" id="VAW91363.1"/>
    </source>
</evidence>
<protein>
    <submittedName>
        <fullName evidence="1">Uncharacterized protein</fullName>
    </submittedName>
</protein>
<accession>A0A3B0ZTG4</accession>
<name>A0A3B0ZTG4_9ZZZZ</name>
<dbReference type="AlphaFoldDB" id="A0A3B0ZTG4"/>
<organism evidence="1">
    <name type="scientific">hydrothermal vent metagenome</name>
    <dbReference type="NCBI Taxonomy" id="652676"/>
    <lineage>
        <taxon>unclassified sequences</taxon>
        <taxon>metagenomes</taxon>
        <taxon>ecological metagenomes</taxon>
    </lineage>
</organism>
<dbReference type="EMBL" id="UOFT01000008">
    <property type="protein sequence ID" value="VAW91363.1"/>
    <property type="molecule type" value="Genomic_DNA"/>
</dbReference>
<gene>
    <name evidence="1" type="ORF">MNBD_GAMMA23-1460</name>
</gene>
<proteinExistence type="predicted"/>